<reference evidence="6" key="1">
    <citation type="submission" date="2021-01" db="EMBL/GenBank/DDBJ databases">
        <authorList>
            <person name="Li R."/>
            <person name="Bekaert M."/>
        </authorList>
    </citation>
    <scope>NUCLEOTIDE SEQUENCE</scope>
    <source>
        <strain evidence="6">Farmed</strain>
    </source>
</reference>
<dbReference type="GO" id="GO:0007155">
    <property type="term" value="P:cell adhesion"/>
    <property type="evidence" value="ECO:0007669"/>
    <property type="project" value="TreeGrafter"/>
</dbReference>
<proteinExistence type="predicted"/>
<feature type="coiled-coil region" evidence="4">
    <location>
        <begin position="270"/>
        <end position="304"/>
    </location>
</feature>
<dbReference type="SMART" id="SM00131">
    <property type="entry name" value="KU"/>
    <property type="match status" value="1"/>
</dbReference>
<dbReference type="FunFam" id="4.10.410.10:FF:000004">
    <property type="entry name" value="Tissue factor pathway inhibitor"/>
    <property type="match status" value="1"/>
</dbReference>
<dbReference type="PROSITE" id="PS00280">
    <property type="entry name" value="BPTI_KUNITZ_1"/>
    <property type="match status" value="1"/>
</dbReference>
<sequence length="443" mass="51548">MARLTITKEKEKCKGASSFDDIEEESPSTEELVNMMKKKVEIKKKLQMEKCEMSSWSAWTKCSVSCGMGSQQRRRVLNHAHVTPSMCNSSLTETKKCFELADTCETGMDKKFDPVVENRKKIMHLRPGKVLPEDFIFQQQEKLDTGKCAVTPWSPWSPCSHTCGRGMRERWRIFTSREGNPEMCNLRRSEKDLCYGRIPDCRKADMMKNWTAICTSPPDDGPCRAKFQRFYYDTRMKKCLPFNYGGCRGNENRFESEAECLRTCADRMRKLQLLQNSDELTKKYKEMRKLKKEMRRKMKKARRHRHISPRVNCMVTPWSDWSACSATCGDGFKMKNRMIKAEPKNGGRKCPKKLVKKKTCRIAKCPIDCKMSEWQEWSSCQATCGMKVMQVRRRKRMVKPRRGGKICPPKIERRLCRVPVCEPVKNMDPITNMVKENPPTEAA</sequence>
<evidence type="ECO:0000313" key="7">
    <source>
        <dbReference type="Proteomes" id="UP000597762"/>
    </source>
</evidence>
<dbReference type="OrthoDB" id="347314at2759"/>
<dbReference type="GO" id="GO:0004867">
    <property type="term" value="F:serine-type endopeptidase inhibitor activity"/>
    <property type="evidence" value="ECO:0007669"/>
    <property type="project" value="InterPro"/>
</dbReference>
<dbReference type="InterPro" id="IPR044004">
    <property type="entry name" value="TSP1_spondin_dom"/>
</dbReference>
<dbReference type="Pfam" id="PF00090">
    <property type="entry name" value="TSP_1"/>
    <property type="match status" value="2"/>
</dbReference>
<dbReference type="SUPFAM" id="SSF57362">
    <property type="entry name" value="BPTI-like"/>
    <property type="match status" value="1"/>
</dbReference>
<keyword evidence="3" id="KW-0325">Glycoprotein</keyword>
<evidence type="ECO:0000256" key="1">
    <source>
        <dbReference type="ARBA" id="ARBA00022729"/>
    </source>
</evidence>
<dbReference type="Gene3D" id="4.10.410.10">
    <property type="entry name" value="Pancreatic trypsin inhibitor Kunitz domain"/>
    <property type="match status" value="1"/>
</dbReference>
<dbReference type="PROSITE" id="PS50279">
    <property type="entry name" value="BPTI_KUNITZ_2"/>
    <property type="match status" value="1"/>
</dbReference>
<keyword evidence="2" id="KW-1015">Disulfide bond</keyword>
<keyword evidence="4" id="KW-0175">Coiled coil</keyword>
<dbReference type="PROSITE" id="PS50092">
    <property type="entry name" value="TSP1"/>
    <property type="match status" value="4"/>
</dbReference>
<dbReference type="InterPro" id="IPR020901">
    <property type="entry name" value="Prtase_inh_Kunz-CS"/>
</dbReference>
<protein>
    <recommendedName>
        <fullName evidence="5">BPTI/Kunitz inhibitor domain-containing protein</fullName>
    </recommendedName>
</protein>
<dbReference type="Pfam" id="PF00014">
    <property type="entry name" value="Kunitz_BPTI"/>
    <property type="match status" value="1"/>
</dbReference>
<dbReference type="InterPro" id="IPR002223">
    <property type="entry name" value="Kunitz_BPTI"/>
</dbReference>
<accession>A0A812B497</accession>
<dbReference type="InterPro" id="IPR000884">
    <property type="entry name" value="TSP1_rpt"/>
</dbReference>
<dbReference type="InterPro" id="IPR036880">
    <property type="entry name" value="Kunitz_BPTI_sf"/>
</dbReference>
<evidence type="ECO:0000256" key="2">
    <source>
        <dbReference type="ARBA" id="ARBA00023157"/>
    </source>
</evidence>
<dbReference type="PANTHER" id="PTHR11311">
    <property type="entry name" value="SPONDIN"/>
    <property type="match status" value="1"/>
</dbReference>
<dbReference type="GO" id="GO:0031012">
    <property type="term" value="C:extracellular matrix"/>
    <property type="evidence" value="ECO:0007669"/>
    <property type="project" value="TreeGrafter"/>
</dbReference>
<evidence type="ECO:0000256" key="3">
    <source>
        <dbReference type="ARBA" id="ARBA00023180"/>
    </source>
</evidence>
<dbReference type="SUPFAM" id="SSF82895">
    <property type="entry name" value="TSP-1 type 1 repeat"/>
    <property type="match status" value="4"/>
</dbReference>
<comment type="caution">
    <text evidence="6">The sequence shown here is derived from an EMBL/GenBank/DDBJ whole genome shotgun (WGS) entry which is preliminary data.</text>
</comment>
<dbReference type="InterPro" id="IPR051418">
    <property type="entry name" value="Spondin/Thrombospondin_T1"/>
</dbReference>
<evidence type="ECO:0000259" key="5">
    <source>
        <dbReference type="PROSITE" id="PS50279"/>
    </source>
</evidence>
<evidence type="ECO:0000313" key="6">
    <source>
        <dbReference type="EMBL" id="CAE1166698.1"/>
    </source>
</evidence>
<gene>
    <name evidence="6" type="ORF">SPHA_9006</name>
</gene>
<name>A0A812B497_ACAPH</name>
<dbReference type="InterPro" id="IPR036383">
    <property type="entry name" value="TSP1_rpt_sf"/>
</dbReference>
<dbReference type="PRINTS" id="PR00759">
    <property type="entry name" value="BASICPTASE"/>
</dbReference>
<keyword evidence="7" id="KW-1185">Reference proteome</keyword>
<dbReference type="EMBL" id="CAHIKZ030000290">
    <property type="protein sequence ID" value="CAE1166698.1"/>
    <property type="molecule type" value="Genomic_DNA"/>
</dbReference>
<dbReference type="Proteomes" id="UP000597762">
    <property type="component" value="Unassembled WGS sequence"/>
</dbReference>
<dbReference type="Gene3D" id="2.20.100.10">
    <property type="entry name" value="Thrombospondin type-1 (TSP1) repeat"/>
    <property type="match status" value="4"/>
</dbReference>
<feature type="domain" description="BPTI/Kunitz inhibitor" evidence="5">
    <location>
        <begin position="214"/>
        <end position="264"/>
    </location>
</feature>
<dbReference type="PANTHER" id="PTHR11311:SF15">
    <property type="entry name" value="SPONDIN-2"/>
    <property type="match status" value="1"/>
</dbReference>
<dbReference type="SMART" id="SM00209">
    <property type="entry name" value="TSP1"/>
    <property type="match status" value="4"/>
</dbReference>
<dbReference type="Pfam" id="PF19028">
    <property type="entry name" value="TSP1_spondin"/>
    <property type="match status" value="2"/>
</dbReference>
<dbReference type="AlphaFoldDB" id="A0A812B497"/>
<organism evidence="6 7">
    <name type="scientific">Acanthosepion pharaonis</name>
    <name type="common">Pharaoh cuttlefish</name>
    <name type="synonym">Sepia pharaonis</name>
    <dbReference type="NCBI Taxonomy" id="158019"/>
    <lineage>
        <taxon>Eukaryota</taxon>
        <taxon>Metazoa</taxon>
        <taxon>Spiralia</taxon>
        <taxon>Lophotrochozoa</taxon>
        <taxon>Mollusca</taxon>
        <taxon>Cephalopoda</taxon>
        <taxon>Coleoidea</taxon>
        <taxon>Decapodiformes</taxon>
        <taxon>Sepiida</taxon>
        <taxon>Sepiina</taxon>
        <taxon>Sepiidae</taxon>
        <taxon>Acanthosepion</taxon>
    </lineage>
</organism>
<evidence type="ECO:0000256" key="4">
    <source>
        <dbReference type="SAM" id="Coils"/>
    </source>
</evidence>
<keyword evidence="1" id="KW-0732">Signal</keyword>